<evidence type="ECO:0000313" key="4">
    <source>
        <dbReference type="Proteomes" id="UP001596405"/>
    </source>
</evidence>
<sequence>MVHLYKSVTILHKLSPFNGKVVDILIKNGKIAEIGNDLTDPEAKVIQEDGLCCSIGWFDIGAFVGEPGYEHRESIESLIKAAAYGGYTEVACLPNVNPVTQTKSSVEFLKQKSVNTPVRLHAIAAVTHNLEGKDLAELIDLKEAGAIAFADGNTSIQASDTVLKALEYLKIFGGVLINRPENAKLANGGQMHEGVASTKLGLKGIPSMAEEMQLKRDLQMVEYTNGRLHFSQVSTAGAVHAIREAKRQGLQITCDVAAHQVTFLDETLEPFDTNYKVSPPFRSQKDREAILEAVADGTIDTIVSAHIPWDEEAKELEFDLAEAGVIGLQTAFSVAMKSFSDKIPLQDIVELISTNSRNLLGLPIPALERGELANLTFFNPKTTWRFTENVNASASKNSPFLEEELTGCVFATHQQGIVTFNPAYPNSLQ</sequence>
<dbReference type="Pfam" id="PF12890">
    <property type="entry name" value="DHOase"/>
    <property type="match status" value="1"/>
</dbReference>
<dbReference type="InterPro" id="IPR050138">
    <property type="entry name" value="DHOase/Allantoinase_Hydrolase"/>
</dbReference>
<proteinExistence type="predicted"/>
<evidence type="ECO:0000256" key="1">
    <source>
        <dbReference type="ARBA" id="ARBA00022975"/>
    </source>
</evidence>
<dbReference type="PANTHER" id="PTHR43668:SF2">
    <property type="entry name" value="ALLANTOINASE"/>
    <property type="match status" value="1"/>
</dbReference>
<gene>
    <name evidence="3" type="ORF">ACFQHR_00795</name>
</gene>
<dbReference type="InterPro" id="IPR004722">
    <property type="entry name" value="DHOase"/>
</dbReference>
<evidence type="ECO:0000259" key="2">
    <source>
        <dbReference type="Pfam" id="PF12890"/>
    </source>
</evidence>
<feature type="domain" description="Dihydroorotase catalytic" evidence="2">
    <location>
        <begin position="60"/>
        <end position="235"/>
    </location>
</feature>
<reference evidence="4" key="1">
    <citation type="journal article" date="2019" name="Int. J. Syst. Evol. Microbiol.">
        <title>The Global Catalogue of Microorganisms (GCM) 10K type strain sequencing project: providing services to taxonomists for standard genome sequencing and annotation.</title>
        <authorList>
            <consortium name="The Broad Institute Genomics Platform"/>
            <consortium name="The Broad Institute Genome Sequencing Center for Infectious Disease"/>
            <person name="Wu L."/>
            <person name="Ma J."/>
        </authorList>
    </citation>
    <scope>NUCLEOTIDE SEQUENCE [LARGE SCALE GENOMIC DNA]</scope>
    <source>
        <strain evidence="4">CGMCC 4.7393</strain>
    </source>
</reference>
<accession>A0ABW2DHG8</accession>
<dbReference type="Gene3D" id="3.20.20.140">
    <property type="entry name" value="Metal-dependent hydrolases"/>
    <property type="match status" value="1"/>
</dbReference>
<keyword evidence="1" id="KW-0665">Pyrimidine biosynthesis</keyword>
<dbReference type="InterPro" id="IPR011059">
    <property type="entry name" value="Metal-dep_hydrolase_composite"/>
</dbReference>
<organism evidence="3 4">
    <name type="scientific">Rufibacter roseus</name>
    <dbReference type="NCBI Taxonomy" id="1567108"/>
    <lineage>
        <taxon>Bacteria</taxon>
        <taxon>Pseudomonadati</taxon>
        <taxon>Bacteroidota</taxon>
        <taxon>Cytophagia</taxon>
        <taxon>Cytophagales</taxon>
        <taxon>Hymenobacteraceae</taxon>
        <taxon>Rufibacter</taxon>
    </lineage>
</organism>
<dbReference type="SUPFAM" id="SSF51338">
    <property type="entry name" value="Composite domain of metallo-dependent hydrolases"/>
    <property type="match status" value="1"/>
</dbReference>
<evidence type="ECO:0000313" key="3">
    <source>
        <dbReference type="EMBL" id="MFC6996134.1"/>
    </source>
</evidence>
<protein>
    <submittedName>
        <fullName evidence="3">Dihydroorotase family protein</fullName>
    </submittedName>
</protein>
<dbReference type="CDD" id="cd01317">
    <property type="entry name" value="DHOase_IIa"/>
    <property type="match status" value="1"/>
</dbReference>
<dbReference type="SUPFAM" id="SSF51556">
    <property type="entry name" value="Metallo-dependent hydrolases"/>
    <property type="match status" value="1"/>
</dbReference>
<dbReference type="PANTHER" id="PTHR43668">
    <property type="entry name" value="ALLANTOINASE"/>
    <property type="match status" value="1"/>
</dbReference>
<dbReference type="EMBL" id="JBHSYQ010000002">
    <property type="protein sequence ID" value="MFC6996134.1"/>
    <property type="molecule type" value="Genomic_DNA"/>
</dbReference>
<comment type="caution">
    <text evidence="3">The sequence shown here is derived from an EMBL/GenBank/DDBJ whole genome shotgun (WGS) entry which is preliminary data.</text>
</comment>
<dbReference type="Gene3D" id="2.30.40.10">
    <property type="entry name" value="Urease, subunit C, domain 1"/>
    <property type="match status" value="1"/>
</dbReference>
<dbReference type="InterPro" id="IPR032466">
    <property type="entry name" value="Metal_Hydrolase"/>
</dbReference>
<dbReference type="NCBIfam" id="TIGR00857">
    <property type="entry name" value="pyrC_multi"/>
    <property type="match status" value="1"/>
</dbReference>
<dbReference type="InterPro" id="IPR024403">
    <property type="entry name" value="DHOase_cat"/>
</dbReference>
<keyword evidence="4" id="KW-1185">Reference proteome</keyword>
<dbReference type="RefSeq" id="WP_066626140.1">
    <property type="nucleotide sequence ID" value="NZ_JBHSYQ010000002.1"/>
</dbReference>
<dbReference type="Proteomes" id="UP001596405">
    <property type="component" value="Unassembled WGS sequence"/>
</dbReference>
<name>A0ABW2DHG8_9BACT</name>